<evidence type="ECO:0000313" key="12">
    <source>
        <dbReference type="Proteomes" id="UP000282211"/>
    </source>
</evidence>
<reference evidence="11 12" key="1">
    <citation type="submission" date="2018-10" db="EMBL/GenBank/DDBJ databases">
        <title>Genomic Encyclopedia of Type Strains, Phase IV (KMG-IV): sequencing the most valuable type-strain genomes for metagenomic binning, comparative biology and taxonomic classification.</title>
        <authorList>
            <person name="Goeker M."/>
        </authorList>
    </citation>
    <scope>NUCLEOTIDE SEQUENCE [LARGE SCALE GENOMIC DNA]</scope>
    <source>
        <strain evidence="11 12">DSM 22008</strain>
    </source>
</reference>
<feature type="binding site" evidence="8">
    <location>
        <position position="182"/>
    </location>
    <ligand>
        <name>L-tyrosine</name>
        <dbReference type="ChEBI" id="CHEBI:58315"/>
    </ligand>
</feature>
<dbReference type="InterPro" id="IPR054608">
    <property type="entry name" value="SYY-like_C"/>
</dbReference>
<dbReference type="Gene3D" id="3.10.290.10">
    <property type="entry name" value="RNA-binding S4 domain"/>
    <property type="match status" value="1"/>
</dbReference>
<organism evidence="11 12">
    <name type="scientific">Litorimonas taeanensis</name>
    <dbReference type="NCBI Taxonomy" id="568099"/>
    <lineage>
        <taxon>Bacteria</taxon>
        <taxon>Pseudomonadati</taxon>
        <taxon>Pseudomonadota</taxon>
        <taxon>Alphaproteobacteria</taxon>
        <taxon>Maricaulales</taxon>
        <taxon>Robiginitomaculaceae</taxon>
    </lineage>
</organism>
<feature type="short sequence motif" description="'KMSKS' region" evidence="8">
    <location>
        <begin position="238"/>
        <end position="242"/>
    </location>
</feature>
<dbReference type="InterPro" id="IPR036986">
    <property type="entry name" value="S4_RNA-bd_sf"/>
</dbReference>
<dbReference type="InterPro" id="IPR024107">
    <property type="entry name" value="Tyr-tRNA-ligase_bac_1"/>
</dbReference>
<feature type="short sequence motif" description="'HIGH' region" evidence="8">
    <location>
        <begin position="47"/>
        <end position="56"/>
    </location>
</feature>
<dbReference type="NCBIfam" id="TIGR00234">
    <property type="entry name" value="tyrS"/>
    <property type="match status" value="1"/>
</dbReference>
<name>A0A420WJS4_9PROT</name>
<keyword evidence="5 8" id="KW-0648">Protein biosynthesis</keyword>
<dbReference type="PRINTS" id="PR01040">
    <property type="entry name" value="TRNASYNTHTYR"/>
</dbReference>
<sequence length="424" mass="46437">MTSTPTYKSELMKTLTERGYLYQCTDEVALDKAAATSVVTGYIGFDCTAPSLHVGSLVQIMMLRHLQKTGGRPIVLLGGGTTKIGDPSMKDKSRPILTDEMIEKNKHGIKQVFSKFVDFEGPNAAILVDNADWLDKMGYIDFLRLVGTQFTINRMVTMETAKRRLENELPMTFLEFNYPLLQSYDFVELNKRYGCSLQLGGSDQWGNIVTGVDLTRRMEGEEVYGFTTPLITTASGGKMGKTVDGAVWLNGDPAIGPEHVRSPYEYWQFWRNTEDADVGKFLKLFTDLPIEDIAKLEALEGAEINKAKIVLANEATTLLHGEKAAKDAESTATTTFLQGGTAEGLPSEEVTEGALNEMGILAATVFLGLAGSNGEARRHIKAGALKINDSKVDSHERVLSSDDIQDGVVKISVGKKKHALLKVV</sequence>
<keyword evidence="1 8" id="KW-0436">Ligase</keyword>
<dbReference type="Gene3D" id="1.10.240.10">
    <property type="entry name" value="Tyrosyl-Transfer RNA Synthetase"/>
    <property type="match status" value="1"/>
</dbReference>
<comment type="catalytic activity">
    <reaction evidence="7 8">
        <text>tRNA(Tyr) + L-tyrosine + ATP = L-tyrosyl-tRNA(Tyr) + AMP + diphosphate + H(+)</text>
        <dbReference type="Rhea" id="RHEA:10220"/>
        <dbReference type="Rhea" id="RHEA-COMP:9706"/>
        <dbReference type="Rhea" id="RHEA-COMP:9707"/>
        <dbReference type="ChEBI" id="CHEBI:15378"/>
        <dbReference type="ChEBI" id="CHEBI:30616"/>
        <dbReference type="ChEBI" id="CHEBI:33019"/>
        <dbReference type="ChEBI" id="CHEBI:58315"/>
        <dbReference type="ChEBI" id="CHEBI:78442"/>
        <dbReference type="ChEBI" id="CHEBI:78536"/>
        <dbReference type="ChEBI" id="CHEBI:456215"/>
        <dbReference type="EC" id="6.1.1.1"/>
    </reaction>
</comment>
<comment type="similarity">
    <text evidence="8">Belongs to the class-I aminoacyl-tRNA synthetase family. TyrS type 1 subfamily.</text>
</comment>
<dbReference type="CDD" id="cd00165">
    <property type="entry name" value="S4"/>
    <property type="match status" value="1"/>
</dbReference>
<feature type="binding site" evidence="8">
    <location>
        <position position="241"/>
    </location>
    <ligand>
        <name>ATP</name>
        <dbReference type="ChEBI" id="CHEBI:30616"/>
    </ligand>
</feature>
<keyword evidence="12" id="KW-1185">Reference proteome</keyword>
<dbReference type="GO" id="GO:0003723">
    <property type="term" value="F:RNA binding"/>
    <property type="evidence" value="ECO:0007669"/>
    <property type="project" value="UniProtKB-KW"/>
</dbReference>
<keyword evidence="8" id="KW-0963">Cytoplasm</keyword>
<dbReference type="PANTHER" id="PTHR11766:SF0">
    <property type="entry name" value="TYROSINE--TRNA LIGASE, MITOCHONDRIAL"/>
    <property type="match status" value="1"/>
</dbReference>
<keyword evidence="6 8" id="KW-0030">Aminoacyl-tRNA synthetase</keyword>
<dbReference type="RefSeq" id="WP_121099063.1">
    <property type="nucleotide sequence ID" value="NZ_RBII01000001.1"/>
</dbReference>
<dbReference type="OrthoDB" id="9804243at2"/>
<feature type="binding site" evidence="8">
    <location>
        <position position="178"/>
    </location>
    <ligand>
        <name>L-tyrosine</name>
        <dbReference type="ChEBI" id="CHEBI:58315"/>
    </ligand>
</feature>
<evidence type="ECO:0000256" key="1">
    <source>
        <dbReference type="ARBA" id="ARBA00022598"/>
    </source>
</evidence>
<dbReference type="AlphaFoldDB" id="A0A420WJS4"/>
<dbReference type="EC" id="6.1.1.1" evidence="8"/>
<accession>A0A420WJS4</accession>
<dbReference type="Gene3D" id="3.40.50.620">
    <property type="entry name" value="HUPs"/>
    <property type="match status" value="1"/>
</dbReference>
<comment type="subcellular location">
    <subcellularLocation>
        <location evidence="8">Cytoplasm</location>
    </subcellularLocation>
</comment>
<feature type="binding site" evidence="8">
    <location>
        <position position="42"/>
    </location>
    <ligand>
        <name>L-tyrosine</name>
        <dbReference type="ChEBI" id="CHEBI:58315"/>
    </ligand>
</feature>
<dbReference type="FunCoup" id="A0A420WJS4">
    <property type="interactions" value="549"/>
</dbReference>
<evidence type="ECO:0000259" key="10">
    <source>
        <dbReference type="Pfam" id="PF22421"/>
    </source>
</evidence>
<dbReference type="SUPFAM" id="SSF55174">
    <property type="entry name" value="Alpha-L RNA-binding motif"/>
    <property type="match status" value="1"/>
</dbReference>
<comment type="subunit">
    <text evidence="8">Homodimer.</text>
</comment>
<evidence type="ECO:0000256" key="7">
    <source>
        <dbReference type="ARBA" id="ARBA00048248"/>
    </source>
</evidence>
<feature type="domain" description="Tyrosine--tRNA ligase SYY-like C-terminal" evidence="10">
    <location>
        <begin position="343"/>
        <end position="420"/>
    </location>
</feature>
<evidence type="ECO:0000256" key="5">
    <source>
        <dbReference type="ARBA" id="ARBA00022917"/>
    </source>
</evidence>
<proteinExistence type="inferred from homology"/>
<dbReference type="InParanoid" id="A0A420WJS4"/>
<dbReference type="GO" id="GO:0005829">
    <property type="term" value="C:cytosol"/>
    <property type="evidence" value="ECO:0007669"/>
    <property type="project" value="TreeGrafter"/>
</dbReference>
<keyword evidence="4 9" id="KW-0694">RNA-binding</keyword>
<comment type="caution">
    <text evidence="11">The sequence shown here is derived from an EMBL/GenBank/DDBJ whole genome shotgun (WGS) entry which is preliminary data.</text>
</comment>
<dbReference type="InterPro" id="IPR002305">
    <property type="entry name" value="aa-tRNA-synth_Ic"/>
</dbReference>
<evidence type="ECO:0000256" key="8">
    <source>
        <dbReference type="HAMAP-Rule" id="MF_02006"/>
    </source>
</evidence>
<dbReference type="PANTHER" id="PTHR11766">
    <property type="entry name" value="TYROSYL-TRNA SYNTHETASE"/>
    <property type="match status" value="1"/>
</dbReference>
<evidence type="ECO:0000256" key="4">
    <source>
        <dbReference type="ARBA" id="ARBA00022884"/>
    </source>
</evidence>
<dbReference type="GO" id="GO:0005524">
    <property type="term" value="F:ATP binding"/>
    <property type="evidence" value="ECO:0007669"/>
    <property type="project" value="UniProtKB-UniRule"/>
</dbReference>
<dbReference type="SUPFAM" id="SSF52374">
    <property type="entry name" value="Nucleotidylyl transferase"/>
    <property type="match status" value="1"/>
</dbReference>
<evidence type="ECO:0000256" key="2">
    <source>
        <dbReference type="ARBA" id="ARBA00022741"/>
    </source>
</evidence>
<dbReference type="EMBL" id="RBII01000001">
    <property type="protein sequence ID" value="RKQ71270.1"/>
    <property type="molecule type" value="Genomic_DNA"/>
</dbReference>
<gene>
    <name evidence="8" type="primary">tyrS</name>
    <name evidence="11" type="ORF">DES40_0583</name>
</gene>
<evidence type="ECO:0000256" key="6">
    <source>
        <dbReference type="ARBA" id="ARBA00023146"/>
    </source>
</evidence>
<dbReference type="HAMAP" id="MF_02006">
    <property type="entry name" value="Tyr_tRNA_synth_type1"/>
    <property type="match status" value="1"/>
</dbReference>
<dbReference type="Pfam" id="PF00579">
    <property type="entry name" value="tRNA-synt_1b"/>
    <property type="match status" value="1"/>
</dbReference>
<dbReference type="Pfam" id="PF22421">
    <property type="entry name" value="SYY_C-terminal"/>
    <property type="match status" value="1"/>
</dbReference>
<evidence type="ECO:0000256" key="9">
    <source>
        <dbReference type="PROSITE-ProRule" id="PRU00182"/>
    </source>
</evidence>
<dbReference type="InterPro" id="IPR002307">
    <property type="entry name" value="Tyr-tRNA-ligase"/>
</dbReference>
<dbReference type="InterPro" id="IPR014729">
    <property type="entry name" value="Rossmann-like_a/b/a_fold"/>
</dbReference>
<evidence type="ECO:0000256" key="3">
    <source>
        <dbReference type="ARBA" id="ARBA00022840"/>
    </source>
</evidence>
<dbReference type="GO" id="GO:0004831">
    <property type="term" value="F:tyrosine-tRNA ligase activity"/>
    <property type="evidence" value="ECO:0007669"/>
    <property type="project" value="UniProtKB-UniRule"/>
</dbReference>
<protein>
    <recommendedName>
        <fullName evidence="8">Tyrosine--tRNA ligase</fullName>
        <ecNumber evidence="8">6.1.1.1</ecNumber>
    </recommendedName>
    <alternativeName>
        <fullName evidence="8">Tyrosyl-tRNA synthetase</fullName>
        <shortName evidence="8">TyrRS</shortName>
    </alternativeName>
</protein>
<dbReference type="CDD" id="cd00805">
    <property type="entry name" value="TyrRS_core"/>
    <property type="match status" value="1"/>
</dbReference>
<dbReference type="InterPro" id="IPR024088">
    <property type="entry name" value="Tyr-tRNA-ligase_bac-type"/>
</dbReference>
<dbReference type="GO" id="GO:0006437">
    <property type="term" value="P:tyrosyl-tRNA aminoacylation"/>
    <property type="evidence" value="ECO:0007669"/>
    <property type="project" value="UniProtKB-UniRule"/>
</dbReference>
<evidence type="ECO:0000313" key="11">
    <source>
        <dbReference type="EMBL" id="RKQ71270.1"/>
    </source>
</evidence>
<comment type="function">
    <text evidence="8">Catalyzes the attachment of tyrosine to tRNA(Tyr) in a two-step reaction: tyrosine is first activated by ATP to form Tyr-AMP and then transferred to the acceptor end of tRNA(Tyr).</text>
</comment>
<dbReference type="Proteomes" id="UP000282211">
    <property type="component" value="Unassembled WGS sequence"/>
</dbReference>
<dbReference type="PROSITE" id="PS50889">
    <property type="entry name" value="S4"/>
    <property type="match status" value="1"/>
</dbReference>
<keyword evidence="2 8" id="KW-0547">Nucleotide-binding</keyword>
<keyword evidence="3 8" id="KW-0067">ATP-binding</keyword>